<dbReference type="PANTHER" id="PTHR31639:SF285">
    <property type="entry name" value="OS01G0730200 PROTEIN"/>
    <property type="match status" value="1"/>
</dbReference>
<sequence>MDSNQNLEKDRLGRPRKSEEDHQKDWLSGLPDEILLHILSFLPIKDAVKTVLIRRFGSLWRSIPILDFDQCKYHSCYNGPYCNKKFINLIHQVKKLNDSSRLAKLRLKFAFLKGCDNMHKDHALKSTTNEIDALVHYALGKKVNFLDLDVLGCGFLELIEDYSVPDDVFRSDHLTELRLAFCNIEFHGEISLKSLKVLSLNEIELNDKLMEKVLVGCPSLEDLSLIGCFGFRKLNCSAIRNLKKLKLVLYTKKTLIITCPSVVSLEIAGCVESARLLDVSSVIDTS</sequence>
<feature type="region of interest" description="Disordered" evidence="1">
    <location>
        <begin position="1"/>
        <end position="24"/>
    </location>
</feature>
<dbReference type="AlphaFoldDB" id="A0ABD2YTP6"/>
<accession>A0ABD2YTP6</accession>
<dbReference type="SUPFAM" id="SSF52047">
    <property type="entry name" value="RNI-like"/>
    <property type="match status" value="1"/>
</dbReference>
<evidence type="ECO:0000259" key="2">
    <source>
        <dbReference type="Pfam" id="PF00646"/>
    </source>
</evidence>
<dbReference type="InterPro" id="IPR055411">
    <property type="entry name" value="LRR_FXL15/At3g58940/PEG3-like"/>
</dbReference>
<dbReference type="InterPro" id="IPR032675">
    <property type="entry name" value="LRR_dom_sf"/>
</dbReference>
<gene>
    <name evidence="4" type="ORF">ACH5RR_028891</name>
</gene>
<name>A0ABD2YTP6_9GENT</name>
<dbReference type="Pfam" id="PF24758">
    <property type="entry name" value="LRR_At5g56370"/>
    <property type="match status" value="1"/>
</dbReference>
<dbReference type="Gene3D" id="1.20.1280.50">
    <property type="match status" value="1"/>
</dbReference>
<dbReference type="Pfam" id="PF00646">
    <property type="entry name" value="F-box"/>
    <property type="match status" value="1"/>
</dbReference>
<evidence type="ECO:0000313" key="5">
    <source>
        <dbReference type="Proteomes" id="UP001630127"/>
    </source>
</evidence>
<reference evidence="4 5" key="1">
    <citation type="submission" date="2024-11" db="EMBL/GenBank/DDBJ databases">
        <title>A near-complete genome assembly of Cinchona calisaya.</title>
        <authorList>
            <person name="Lian D.C."/>
            <person name="Zhao X.W."/>
            <person name="Wei L."/>
        </authorList>
    </citation>
    <scope>NUCLEOTIDE SEQUENCE [LARGE SCALE GENOMIC DNA]</scope>
    <source>
        <tissue evidence="4">Nenye</tissue>
    </source>
</reference>
<comment type="caution">
    <text evidence="4">The sequence shown here is derived from an EMBL/GenBank/DDBJ whole genome shotgun (WGS) entry which is preliminary data.</text>
</comment>
<dbReference type="EMBL" id="JBJUIK010000012">
    <property type="protein sequence ID" value="KAL3509490.1"/>
    <property type="molecule type" value="Genomic_DNA"/>
</dbReference>
<dbReference type="InterPro" id="IPR036047">
    <property type="entry name" value="F-box-like_dom_sf"/>
</dbReference>
<dbReference type="InterPro" id="IPR053781">
    <property type="entry name" value="F-box_AtFBL13-like"/>
</dbReference>
<evidence type="ECO:0000313" key="4">
    <source>
        <dbReference type="EMBL" id="KAL3509490.1"/>
    </source>
</evidence>
<feature type="domain" description="F-box/LRR-repeat protein 15/At3g58940/PEG3-like LRR" evidence="3">
    <location>
        <begin position="159"/>
        <end position="257"/>
    </location>
</feature>
<organism evidence="4 5">
    <name type="scientific">Cinchona calisaya</name>
    <dbReference type="NCBI Taxonomy" id="153742"/>
    <lineage>
        <taxon>Eukaryota</taxon>
        <taxon>Viridiplantae</taxon>
        <taxon>Streptophyta</taxon>
        <taxon>Embryophyta</taxon>
        <taxon>Tracheophyta</taxon>
        <taxon>Spermatophyta</taxon>
        <taxon>Magnoliopsida</taxon>
        <taxon>eudicotyledons</taxon>
        <taxon>Gunneridae</taxon>
        <taxon>Pentapetalae</taxon>
        <taxon>asterids</taxon>
        <taxon>lamiids</taxon>
        <taxon>Gentianales</taxon>
        <taxon>Rubiaceae</taxon>
        <taxon>Cinchonoideae</taxon>
        <taxon>Cinchoneae</taxon>
        <taxon>Cinchona</taxon>
    </lineage>
</organism>
<dbReference type="CDD" id="cd22160">
    <property type="entry name" value="F-box_AtFBL13-like"/>
    <property type="match status" value="1"/>
</dbReference>
<dbReference type="PANTHER" id="PTHR31639">
    <property type="entry name" value="F-BOX PROTEIN-LIKE"/>
    <property type="match status" value="1"/>
</dbReference>
<keyword evidence="5" id="KW-1185">Reference proteome</keyword>
<evidence type="ECO:0000256" key="1">
    <source>
        <dbReference type="SAM" id="MobiDB-lite"/>
    </source>
</evidence>
<evidence type="ECO:0000259" key="3">
    <source>
        <dbReference type="Pfam" id="PF24758"/>
    </source>
</evidence>
<feature type="domain" description="F-box" evidence="2">
    <location>
        <begin position="27"/>
        <end position="62"/>
    </location>
</feature>
<proteinExistence type="predicted"/>
<dbReference type="InterPro" id="IPR001810">
    <property type="entry name" value="F-box_dom"/>
</dbReference>
<dbReference type="Proteomes" id="UP001630127">
    <property type="component" value="Unassembled WGS sequence"/>
</dbReference>
<protein>
    <recommendedName>
        <fullName evidence="6">F-box domain-containing protein</fullName>
    </recommendedName>
</protein>
<feature type="compositionally biased region" description="Basic and acidic residues" evidence="1">
    <location>
        <begin position="7"/>
        <end position="24"/>
    </location>
</feature>
<dbReference type="SUPFAM" id="SSF81383">
    <property type="entry name" value="F-box domain"/>
    <property type="match status" value="1"/>
</dbReference>
<evidence type="ECO:0008006" key="6">
    <source>
        <dbReference type="Google" id="ProtNLM"/>
    </source>
</evidence>
<dbReference type="Gene3D" id="3.80.10.10">
    <property type="entry name" value="Ribonuclease Inhibitor"/>
    <property type="match status" value="1"/>
</dbReference>